<dbReference type="EMBL" id="AONG01000006">
    <property type="protein sequence ID" value="KIQ70195.1"/>
    <property type="molecule type" value="Genomic_DNA"/>
</dbReference>
<dbReference type="Proteomes" id="UP000035100">
    <property type="component" value="Unassembled WGS sequence"/>
</dbReference>
<reference evidence="2 3" key="1">
    <citation type="submission" date="2013-01" db="EMBL/GenBank/DDBJ databases">
        <authorList>
            <person name="Fiebig A."/>
            <person name="Goeker M."/>
            <person name="Klenk H.-P.P."/>
        </authorList>
    </citation>
    <scope>NUCLEOTIDE SEQUENCE [LARGE SCALE GENOMIC DNA]</scope>
    <source>
        <strain evidence="2 3">DSM 24838</strain>
    </source>
</reference>
<evidence type="ECO:0000313" key="3">
    <source>
        <dbReference type="Proteomes" id="UP000035100"/>
    </source>
</evidence>
<name>A0A0D0NPN4_9RHOB</name>
<comment type="caution">
    <text evidence="2">The sequence shown here is derived from an EMBL/GenBank/DDBJ whole genome shotgun (WGS) entry which is preliminary data.</text>
</comment>
<evidence type="ECO:0000313" key="2">
    <source>
        <dbReference type="EMBL" id="KIQ70195.1"/>
    </source>
</evidence>
<evidence type="ECO:0000256" key="1">
    <source>
        <dbReference type="SAM" id="MobiDB-lite"/>
    </source>
</evidence>
<sequence>MATYGGCLLALLLLALLRPMPLIGLGRRPFVVALILCGALPALVTGREKMTEATEAELAALRVTDTAAYLERLAEYDPARWLTELEQLDPAGFAAEMARQAEAAEVERREAEARRAAEAREARERAEARRRSECSQTFETQAYIAAQTFVTRELRSPGSAEFPSIHRGEVSSRTLGGCGFRLAAYVDAQNAFGAVIRTRFVVELRRVPDHDAWDLVSIAFGT</sequence>
<keyword evidence="3" id="KW-1185">Reference proteome</keyword>
<protein>
    <submittedName>
        <fullName evidence="2">Uncharacterized protein</fullName>
    </submittedName>
</protein>
<gene>
    <name evidence="2" type="ORF">Wenmar_01154</name>
</gene>
<proteinExistence type="predicted"/>
<organism evidence="2 3">
    <name type="scientific">Wenxinia marina DSM 24838</name>
    <dbReference type="NCBI Taxonomy" id="1123501"/>
    <lineage>
        <taxon>Bacteria</taxon>
        <taxon>Pseudomonadati</taxon>
        <taxon>Pseudomonadota</taxon>
        <taxon>Alphaproteobacteria</taxon>
        <taxon>Rhodobacterales</taxon>
        <taxon>Roseobacteraceae</taxon>
        <taxon>Wenxinia</taxon>
    </lineage>
</organism>
<dbReference type="eggNOG" id="ENOG5033BRN">
    <property type="taxonomic scope" value="Bacteria"/>
</dbReference>
<feature type="region of interest" description="Disordered" evidence="1">
    <location>
        <begin position="109"/>
        <end position="131"/>
    </location>
</feature>
<accession>A0A0D0NPN4</accession>
<dbReference type="AlphaFoldDB" id="A0A0D0NPN4"/>